<reference evidence="1 2" key="1">
    <citation type="submission" date="2024-06" db="EMBL/GenBank/DDBJ databases">
        <title>Lysinibacillus zambalefons sp. nov., a Novel Firmicute Isolated from the Poon Bato Zambales Hyperalkaline Spring.</title>
        <authorList>
            <person name="Aja J.A."/>
            <person name="Lazaro J.E.H."/>
            <person name="Llorin L.D."/>
            <person name="Lim K.R."/>
            <person name="Teodosio J."/>
            <person name="Dalisay D.S."/>
        </authorList>
    </citation>
    <scope>NUCLEOTIDE SEQUENCE [LARGE SCALE GENOMIC DNA]</scope>
    <source>
        <strain evidence="1 2">M3</strain>
    </source>
</reference>
<gene>
    <name evidence="1" type="ORF">ABNX05_04745</name>
</gene>
<evidence type="ECO:0000313" key="2">
    <source>
        <dbReference type="Proteomes" id="UP001478862"/>
    </source>
</evidence>
<proteinExistence type="predicted"/>
<evidence type="ECO:0008006" key="3">
    <source>
        <dbReference type="Google" id="ProtNLM"/>
    </source>
</evidence>
<protein>
    <recommendedName>
        <fullName evidence="3">RiboL-PSP-HEPN domain-containing protein</fullName>
    </recommendedName>
</protein>
<organism evidence="1 2">
    <name type="scientific">Lysinibacillus zambalensis</name>
    <dbReference type="NCBI Taxonomy" id="3160866"/>
    <lineage>
        <taxon>Bacteria</taxon>
        <taxon>Bacillati</taxon>
        <taxon>Bacillota</taxon>
        <taxon>Bacilli</taxon>
        <taxon>Bacillales</taxon>
        <taxon>Bacillaceae</taxon>
        <taxon>Lysinibacillus</taxon>
    </lineage>
</organism>
<dbReference type="Proteomes" id="UP001478862">
    <property type="component" value="Unassembled WGS sequence"/>
</dbReference>
<sequence>MISRKSLSEFLINFSLDSYKTYLEKIPSYIKSEKEKLEEYIKIEVEGMSPEEAELHYEYNFEDEMHLFENYHHTFNESFYITLFSFLEKELYKICRNLERKNTHKIKVKHLAGNGIDKYSLFLSSLYDIEISHFSSWNEIKKHQKIRNYIVHNDGGSITSSDNIFQIANSLGCVSEVGIRLDTDLYEINIFEATCSQLINCIQEFFNELFAKATECEVII</sequence>
<accession>A0ABV1MN25</accession>
<name>A0ABV1MN25_9BACI</name>
<dbReference type="EMBL" id="JBEGDG010000002">
    <property type="protein sequence ID" value="MEQ6353915.1"/>
    <property type="molecule type" value="Genomic_DNA"/>
</dbReference>
<keyword evidence="2" id="KW-1185">Reference proteome</keyword>
<comment type="caution">
    <text evidence="1">The sequence shown here is derived from an EMBL/GenBank/DDBJ whole genome shotgun (WGS) entry which is preliminary data.</text>
</comment>
<dbReference type="RefSeq" id="WP_349658667.1">
    <property type="nucleotide sequence ID" value="NZ_JBEGDG010000002.1"/>
</dbReference>
<evidence type="ECO:0000313" key="1">
    <source>
        <dbReference type="EMBL" id="MEQ6353915.1"/>
    </source>
</evidence>